<protein>
    <submittedName>
        <fullName evidence="4">GDSL-type esterase/lipase family protein</fullName>
    </submittedName>
</protein>
<feature type="signal peptide" evidence="2">
    <location>
        <begin position="1"/>
        <end position="24"/>
    </location>
</feature>
<dbReference type="RefSeq" id="WP_369062109.1">
    <property type="nucleotide sequence ID" value="NZ_CP158375.1"/>
</dbReference>
<evidence type="ECO:0000256" key="2">
    <source>
        <dbReference type="SAM" id="SignalP"/>
    </source>
</evidence>
<keyword evidence="2" id="KW-0732">Signal</keyword>
<dbReference type="PANTHER" id="PTHR30383:SF5">
    <property type="entry name" value="SGNH HYDROLASE-TYPE ESTERASE DOMAIN-CONTAINING PROTEIN"/>
    <property type="match status" value="1"/>
</dbReference>
<feature type="region of interest" description="Disordered" evidence="1">
    <location>
        <begin position="19"/>
        <end position="39"/>
    </location>
</feature>
<dbReference type="SUPFAM" id="SSF52266">
    <property type="entry name" value="SGNH hydrolase"/>
    <property type="match status" value="1"/>
</dbReference>
<dbReference type="Pfam" id="PF13472">
    <property type="entry name" value="Lipase_GDSL_2"/>
    <property type="match status" value="1"/>
</dbReference>
<accession>A0AB39KWV3</accession>
<dbReference type="InterPro" id="IPR051532">
    <property type="entry name" value="Ester_Hydrolysis_Enzymes"/>
</dbReference>
<dbReference type="EMBL" id="CP158375">
    <property type="protein sequence ID" value="XDO98311.1"/>
    <property type="molecule type" value="Genomic_DNA"/>
</dbReference>
<feature type="compositionally biased region" description="Low complexity" evidence="1">
    <location>
        <begin position="19"/>
        <end position="32"/>
    </location>
</feature>
<dbReference type="GO" id="GO:0004622">
    <property type="term" value="F:phosphatidylcholine lysophospholipase activity"/>
    <property type="evidence" value="ECO:0007669"/>
    <property type="project" value="TreeGrafter"/>
</dbReference>
<dbReference type="PANTHER" id="PTHR30383">
    <property type="entry name" value="THIOESTERASE 1/PROTEASE 1/LYSOPHOSPHOLIPASE L1"/>
    <property type="match status" value="1"/>
</dbReference>
<feature type="chain" id="PRO_5044221145" evidence="2">
    <location>
        <begin position="25"/>
        <end position="272"/>
    </location>
</feature>
<reference evidence="4" key="1">
    <citation type="submission" date="2024-06" db="EMBL/GenBank/DDBJ databases">
        <title>Caulobacter inopinatus, sp. nov.</title>
        <authorList>
            <person name="Donachie S.P."/>
        </authorList>
    </citation>
    <scope>NUCLEOTIDE SEQUENCE</scope>
    <source>
        <strain evidence="4">73W</strain>
    </source>
</reference>
<organism evidence="4">
    <name type="scientific">Caulobacter sp. 73W</name>
    <dbReference type="NCBI Taxonomy" id="3161137"/>
    <lineage>
        <taxon>Bacteria</taxon>
        <taxon>Pseudomonadati</taxon>
        <taxon>Pseudomonadota</taxon>
        <taxon>Alphaproteobacteria</taxon>
        <taxon>Caulobacterales</taxon>
        <taxon>Caulobacteraceae</taxon>
        <taxon>Caulobacter</taxon>
    </lineage>
</organism>
<sequence length="272" mass="28420">MNNKLALAAVAAAATAAAASPCTASSPPTSGAQLRPPMGGSGIGDYTLHDFASKWMMQQDDLAEVGRHAQANRDLLASGDTRARIVLMGDSITANWSGLAARDTAAVRLVNRGIGGQNTSQMLLRYEDDVVQLAPSAVVIMGGTNDLRAYVGDPALVGPSALERIRRNITAMADIAEGRRFKVVLCTLPPVGADRERVSRDAGAILAVNAWIKSFAASRGYPVADYHAALADPAGALPAALSPDGIHPNADGYAVMWPVLSRALESIEEPRP</sequence>
<evidence type="ECO:0000259" key="3">
    <source>
        <dbReference type="Pfam" id="PF13472"/>
    </source>
</evidence>
<dbReference type="InterPro" id="IPR013830">
    <property type="entry name" value="SGNH_hydro"/>
</dbReference>
<proteinExistence type="predicted"/>
<name>A0AB39KWV3_9CAUL</name>
<gene>
    <name evidence="4" type="ORF">ABOZ73_07825</name>
</gene>
<evidence type="ECO:0000256" key="1">
    <source>
        <dbReference type="SAM" id="MobiDB-lite"/>
    </source>
</evidence>
<dbReference type="AlphaFoldDB" id="A0AB39KWV3"/>
<evidence type="ECO:0000313" key="4">
    <source>
        <dbReference type="EMBL" id="XDO98311.1"/>
    </source>
</evidence>
<feature type="domain" description="SGNH hydrolase-type esterase" evidence="3">
    <location>
        <begin position="88"/>
        <end position="255"/>
    </location>
</feature>
<dbReference type="Gene3D" id="3.40.50.1110">
    <property type="entry name" value="SGNH hydrolase"/>
    <property type="match status" value="1"/>
</dbReference>
<dbReference type="InterPro" id="IPR036514">
    <property type="entry name" value="SGNH_hydro_sf"/>
</dbReference>